<dbReference type="InterPro" id="IPR036875">
    <property type="entry name" value="Znf_CCHC_sf"/>
</dbReference>
<dbReference type="PANTHER" id="PTHR46888:SF1">
    <property type="entry name" value="RIBONUCLEASE H"/>
    <property type="match status" value="1"/>
</dbReference>
<dbReference type="InterPro" id="IPR001878">
    <property type="entry name" value="Znf_CCHC"/>
</dbReference>
<dbReference type="Pfam" id="PF02023">
    <property type="entry name" value="SCAN"/>
    <property type="match status" value="1"/>
</dbReference>
<dbReference type="GO" id="GO:0008270">
    <property type="term" value="F:zinc ion binding"/>
    <property type="evidence" value="ECO:0007669"/>
    <property type="project" value="UniProtKB-KW"/>
</dbReference>
<dbReference type="GeneTree" id="ENSGT01120000272011"/>
<name>A0AAR2KZL0_PYGNA</name>
<evidence type="ECO:0000256" key="2">
    <source>
        <dbReference type="SAM" id="MobiDB-lite"/>
    </source>
</evidence>
<accession>A0AAR2KZL0</accession>
<dbReference type="Ensembl" id="ENSPNAT00000061860.1">
    <property type="protein sequence ID" value="ENSPNAP00000069700.1"/>
    <property type="gene ID" value="ENSPNAG00000032832.1"/>
</dbReference>
<evidence type="ECO:0000313" key="5">
    <source>
        <dbReference type="Ensembl" id="ENSPNAP00000069700.1"/>
    </source>
</evidence>
<dbReference type="SMART" id="SM00431">
    <property type="entry name" value="SCAN"/>
    <property type="match status" value="1"/>
</dbReference>
<dbReference type="AlphaFoldDB" id="A0AAR2KZL0"/>
<dbReference type="PROSITE" id="PS50158">
    <property type="entry name" value="ZF_CCHC"/>
    <property type="match status" value="1"/>
</dbReference>
<dbReference type="SUPFAM" id="SSF57756">
    <property type="entry name" value="Retrovirus zinc finger-like domains"/>
    <property type="match status" value="1"/>
</dbReference>
<evidence type="ECO:0000256" key="1">
    <source>
        <dbReference type="PROSITE-ProRule" id="PRU00047"/>
    </source>
</evidence>
<evidence type="ECO:0000259" key="4">
    <source>
        <dbReference type="PROSITE" id="PS50804"/>
    </source>
</evidence>
<reference evidence="5" key="3">
    <citation type="submission" date="2025-09" db="UniProtKB">
        <authorList>
            <consortium name="Ensembl"/>
        </authorList>
    </citation>
    <scope>IDENTIFICATION</scope>
</reference>
<keyword evidence="6" id="KW-1185">Reference proteome</keyword>
<dbReference type="Gene3D" id="1.10.4020.10">
    <property type="entry name" value="DNA breaking-rejoining enzymes"/>
    <property type="match status" value="1"/>
</dbReference>
<dbReference type="PROSITE" id="PS50804">
    <property type="entry name" value="SCAN_BOX"/>
    <property type="match status" value="1"/>
</dbReference>
<dbReference type="Gene3D" id="4.10.60.10">
    <property type="entry name" value="Zinc finger, CCHC-type"/>
    <property type="match status" value="1"/>
</dbReference>
<evidence type="ECO:0000313" key="6">
    <source>
        <dbReference type="Proteomes" id="UP001501920"/>
    </source>
</evidence>
<feature type="compositionally biased region" description="Polar residues" evidence="2">
    <location>
        <begin position="1"/>
        <end position="10"/>
    </location>
</feature>
<evidence type="ECO:0000259" key="3">
    <source>
        <dbReference type="PROSITE" id="PS50158"/>
    </source>
</evidence>
<dbReference type="Pfam" id="PF00098">
    <property type="entry name" value="zf-CCHC"/>
    <property type="match status" value="1"/>
</dbReference>
<proteinExistence type="predicted"/>
<dbReference type="SMART" id="SM00343">
    <property type="entry name" value="ZnF_C2HC"/>
    <property type="match status" value="1"/>
</dbReference>
<feature type="region of interest" description="Disordered" evidence="2">
    <location>
        <begin position="1"/>
        <end position="23"/>
    </location>
</feature>
<dbReference type="InterPro" id="IPR038269">
    <property type="entry name" value="SCAN_sf"/>
</dbReference>
<dbReference type="Proteomes" id="UP001501920">
    <property type="component" value="Chromosome 11"/>
</dbReference>
<keyword evidence="1" id="KW-0862">Zinc</keyword>
<feature type="domain" description="CCHC-type" evidence="3">
    <location>
        <begin position="124"/>
        <end position="140"/>
    </location>
</feature>
<protein>
    <recommendedName>
        <fullName evidence="7">CCHC-type domain-containing protein</fullName>
    </recommendedName>
</protein>
<keyword evidence="1" id="KW-0479">Metal-binding</keyword>
<reference evidence="5" key="2">
    <citation type="submission" date="2025-08" db="UniProtKB">
        <authorList>
            <consortium name="Ensembl"/>
        </authorList>
    </citation>
    <scope>IDENTIFICATION</scope>
</reference>
<feature type="domain" description="SCAN box" evidence="4">
    <location>
        <begin position="3"/>
        <end position="66"/>
    </location>
</feature>
<dbReference type="GO" id="GO:0003676">
    <property type="term" value="F:nucleic acid binding"/>
    <property type="evidence" value="ECO:0007669"/>
    <property type="project" value="InterPro"/>
</dbReference>
<sequence length="164" mass="18490">DNGSQETSSHPHAAGHRWMHPAGKSKEEIGQTVVLEQFLNVINPELRSWIMERSPTSPEQAVDMAEAFVSARRAERDFHLGKPDSINHSSKSTRRDFCSGVTQNRSNAQWRNNSKNPTEMLKIRCFSCNQMGHKSSECQNPPTSSNQLCYLPRTDNPFISTDSC</sequence>
<evidence type="ECO:0008006" key="7">
    <source>
        <dbReference type="Google" id="ProtNLM"/>
    </source>
</evidence>
<dbReference type="SUPFAM" id="SSF47353">
    <property type="entry name" value="Retrovirus capsid dimerization domain-like"/>
    <property type="match status" value="1"/>
</dbReference>
<dbReference type="PANTHER" id="PTHR46888">
    <property type="entry name" value="ZINC KNUCKLE DOMAINCONTAINING PROTEIN-RELATED"/>
    <property type="match status" value="1"/>
</dbReference>
<organism evidence="5 6">
    <name type="scientific">Pygocentrus nattereri</name>
    <name type="common">Red-bellied piranha</name>
    <dbReference type="NCBI Taxonomy" id="42514"/>
    <lineage>
        <taxon>Eukaryota</taxon>
        <taxon>Metazoa</taxon>
        <taxon>Chordata</taxon>
        <taxon>Craniata</taxon>
        <taxon>Vertebrata</taxon>
        <taxon>Euteleostomi</taxon>
        <taxon>Actinopterygii</taxon>
        <taxon>Neopterygii</taxon>
        <taxon>Teleostei</taxon>
        <taxon>Ostariophysi</taxon>
        <taxon>Characiformes</taxon>
        <taxon>Characoidei</taxon>
        <taxon>Pygocentrus</taxon>
    </lineage>
</organism>
<keyword evidence="1" id="KW-0863">Zinc-finger</keyword>
<dbReference type="InterPro" id="IPR003309">
    <property type="entry name" value="SCAN_dom"/>
</dbReference>
<reference evidence="5 6" key="1">
    <citation type="submission" date="2020-10" db="EMBL/GenBank/DDBJ databases">
        <title>Pygocentrus nattereri (red-bellied piranha) genome, fPygNat1, primary haplotype.</title>
        <authorList>
            <person name="Myers G."/>
            <person name="Meyer A."/>
            <person name="Karagic N."/>
            <person name="Pippel M."/>
            <person name="Winkler S."/>
            <person name="Tracey A."/>
            <person name="Wood J."/>
            <person name="Formenti G."/>
            <person name="Howe K."/>
            <person name="Fedrigo O."/>
            <person name="Jarvis E.D."/>
        </authorList>
    </citation>
    <scope>NUCLEOTIDE SEQUENCE [LARGE SCALE GENOMIC DNA]</scope>
</reference>